<proteinExistence type="predicted"/>
<dbReference type="Proteomes" id="UP000594637">
    <property type="component" value="Chromosome"/>
</dbReference>
<dbReference type="KEGG" id="arep:ID810_02480"/>
<name>A0A7T0LLA1_9ACTO</name>
<evidence type="ECO:0000313" key="5">
    <source>
        <dbReference type="EMBL" id="QPL05854.1"/>
    </source>
</evidence>
<evidence type="ECO:0000259" key="4">
    <source>
        <dbReference type="PROSITE" id="PS51782"/>
    </source>
</evidence>
<feature type="chain" id="PRO_5032869040" evidence="3">
    <location>
        <begin position="29"/>
        <end position="297"/>
    </location>
</feature>
<accession>A0A7T0LLA1</accession>
<gene>
    <name evidence="5" type="ORF">ID810_02480</name>
</gene>
<feature type="domain" description="LysM" evidence="4">
    <location>
        <begin position="233"/>
        <end position="289"/>
    </location>
</feature>
<evidence type="ECO:0000256" key="1">
    <source>
        <dbReference type="SAM" id="MobiDB-lite"/>
    </source>
</evidence>
<feature type="compositionally biased region" description="Low complexity" evidence="1">
    <location>
        <begin position="199"/>
        <end position="226"/>
    </location>
</feature>
<dbReference type="RefSeq" id="WP_166858790.1">
    <property type="nucleotide sequence ID" value="NZ_CP063989.1"/>
</dbReference>
<keyword evidence="6" id="KW-1185">Reference proteome</keyword>
<dbReference type="PROSITE" id="PS51782">
    <property type="entry name" value="LYSM"/>
    <property type="match status" value="1"/>
</dbReference>
<dbReference type="EMBL" id="CP063989">
    <property type="protein sequence ID" value="QPL05854.1"/>
    <property type="molecule type" value="Genomic_DNA"/>
</dbReference>
<dbReference type="PANTHER" id="PTHR34700">
    <property type="entry name" value="POTASSIUM BINDING PROTEIN KBP"/>
    <property type="match status" value="1"/>
</dbReference>
<organism evidence="5 6">
    <name type="scientific">Actinomyces respiraculi</name>
    <dbReference type="NCBI Taxonomy" id="2744574"/>
    <lineage>
        <taxon>Bacteria</taxon>
        <taxon>Bacillati</taxon>
        <taxon>Actinomycetota</taxon>
        <taxon>Actinomycetes</taxon>
        <taxon>Actinomycetales</taxon>
        <taxon>Actinomycetaceae</taxon>
        <taxon>Actinomyces</taxon>
    </lineage>
</organism>
<dbReference type="InterPro" id="IPR036779">
    <property type="entry name" value="LysM_dom_sf"/>
</dbReference>
<dbReference type="PANTHER" id="PTHR34700:SF4">
    <property type="entry name" value="PHAGE-LIKE ELEMENT PBSX PROTEIN XKDP"/>
    <property type="match status" value="1"/>
</dbReference>
<feature type="signal peptide" evidence="3">
    <location>
        <begin position="1"/>
        <end position="28"/>
    </location>
</feature>
<feature type="compositionally biased region" description="Low complexity" evidence="1">
    <location>
        <begin position="165"/>
        <end position="191"/>
    </location>
</feature>
<keyword evidence="2" id="KW-0472">Membrane</keyword>
<evidence type="ECO:0000313" key="6">
    <source>
        <dbReference type="Proteomes" id="UP000594637"/>
    </source>
</evidence>
<reference evidence="5 6" key="1">
    <citation type="submission" date="2020-11" db="EMBL/GenBank/DDBJ databases">
        <title>Actinomyces sp. ZJ750.</title>
        <authorList>
            <person name="Zhou J."/>
        </authorList>
    </citation>
    <scope>NUCLEOTIDE SEQUENCE [LARGE SCALE GENOMIC DNA]</scope>
    <source>
        <strain evidence="5 6">ZJ750</strain>
    </source>
</reference>
<dbReference type="CDD" id="cd00118">
    <property type="entry name" value="LysM"/>
    <property type="match status" value="1"/>
</dbReference>
<sequence>MSTTTRLSLVTALSALVAAALGSSAAAAAHSVLALPPHQWSVGHVNALLVLLLGSAGTVGALWHALSGLLALISLGSGFRRRGGGAAARLLSRWGAPYVRRVAAGALATALVLPATAIAQDLPLPPDDLGWVPTVSATAEPGHSVAPTAVPPEVPAAEIVPDEAAAGASVPEAAPGTGAPPATPAAAPAEAIQDTAQEAAPDTSALATAPSTPAPGAAPHTGRATGTVPGTAATYVVQDGDSLWTITSSFLQRVTPDAVAAAWPELYRANDGVIGQDPDLIHPGTVLTLPAPLTDRA</sequence>
<feature type="transmembrane region" description="Helical" evidence="2">
    <location>
        <begin position="50"/>
        <end position="73"/>
    </location>
</feature>
<dbReference type="InterPro" id="IPR018392">
    <property type="entry name" value="LysM"/>
</dbReference>
<dbReference type="Gene3D" id="3.10.350.10">
    <property type="entry name" value="LysM domain"/>
    <property type="match status" value="1"/>
</dbReference>
<evidence type="ECO:0000256" key="2">
    <source>
        <dbReference type="SAM" id="Phobius"/>
    </source>
</evidence>
<keyword evidence="2" id="KW-1133">Transmembrane helix</keyword>
<keyword evidence="3" id="KW-0732">Signal</keyword>
<evidence type="ECO:0000256" key="3">
    <source>
        <dbReference type="SAM" id="SignalP"/>
    </source>
</evidence>
<dbReference type="Pfam" id="PF01476">
    <property type="entry name" value="LysM"/>
    <property type="match status" value="1"/>
</dbReference>
<dbReference type="AlphaFoldDB" id="A0A7T0LLA1"/>
<feature type="region of interest" description="Disordered" evidence="1">
    <location>
        <begin position="165"/>
        <end position="226"/>
    </location>
</feature>
<dbReference type="InterPro" id="IPR052196">
    <property type="entry name" value="Bact_Kbp"/>
</dbReference>
<protein>
    <submittedName>
        <fullName evidence="5">LysM peptidoglycan-binding domain-containing protein</fullName>
    </submittedName>
</protein>
<keyword evidence="2" id="KW-0812">Transmembrane</keyword>
<dbReference type="SUPFAM" id="SSF54106">
    <property type="entry name" value="LysM domain"/>
    <property type="match status" value="1"/>
</dbReference>